<dbReference type="SUPFAM" id="SSF56349">
    <property type="entry name" value="DNA breaking-rejoining enzymes"/>
    <property type="match status" value="1"/>
</dbReference>
<dbReference type="InterPro" id="IPR004107">
    <property type="entry name" value="Integrase_SAM-like_N"/>
</dbReference>
<reference evidence="6 7" key="1">
    <citation type="submission" date="2018-03" db="EMBL/GenBank/DDBJ databases">
        <title>Mesoflavibacter sp. HG37 and Mesoflavibacter sp. HG96 sp.nov., two marine bacteria isolated from seawater of Western Pacific Ocean.</title>
        <authorList>
            <person name="Cheng H."/>
            <person name="Wu Y.-H."/>
            <person name="Guo L.-L."/>
            <person name="Xu X.-W."/>
        </authorList>
    </citation>
    <scope>NUCLEOTIDE SEQUENCE [LARGE SCALE GENOMIC DNA]</scope>
    <source>
        <strain evidence="6 7">KCTC 32269</strain>
    </source>
</reference>
<dbReference type="GO" id="GO:0003677">
    <property type="term" value="F:DNA binding"/>
    <property type="evidence" value="ECO:0007669"/>
    <property type="project" value="UniProtKB-UniRule"/>
</dbReference>
<keyword evidence="2 3" id="KW-0238">DNA-binding</keyword>
<evidence type="ECO:0000313" key="6">
    <source>
        <dbReference type="EMBL" id="PSG90896.1"/>
    </source>
</evidence>
<dbReference type="GO" id="GO:0015074">
    <property type="term" value="P:DNA integration"/>
    <property type="evidence" value="ECO:0007669"/>
    <property type="project" value="UniProtKB-KW"/>
</dbReference>
<accession>A0A2T1NET0</accession>
<dbReference type="InterPro" id="IPR011010">
    <property type="entry name" value="DNA_brk_join_enz"/>
</dbReference>
<dbReference type="PROSITE" id="PS51900">
    <property type="entry name" value="CB"/>
    <property type="match status" value="1"/>
</dbReference>
<dbReference type="InterPro" id="IPR010998">
    <property type="entry name" value="Integrase_recombinase_N"/>
</dbReference>
<sequence length="156" mass="18400">MKPENSQQTTLQPTQQPEQPTLQPTLQPTNQLNSVKLKDAFEFDLSLKSRTLRVSSLRSYKSHINRFNAWINKEYKELKLISDIQKKHVVEFLNHLVKTTSLRNRNNYRASLSSFYTTLEDNEMVSYNFIKNIKVQKTQATRNKTYTKIQKDTIFV</sequence>
<dbReference type="EMBL" id="PXOQ01000007">
    <property type="protein sequence ID" value="PSG90896.1"/>
    <property type="molecule type" value="Genomic_DNA"/>
</dbReference>
<dbReference type="InterPro" id="IPR044068">
    <property type="entry name" value="CB"/>
</dbReference>
<name>A0A2T1NET0_9FLAO</name>
<evidence type="ECO:0000259" key="5">
    <source>
        <dbReference type="PROSITE" id="PS51900"/>
    </source>
</evidence>
<protein>
    <recommendedName>
        <fullName evidence="5">Core-binding (CB) domain-containing protein</fullName>
    </recommendedName>
</protein>
<evidence type="ECO:0000256" key="3">
    <source>
        <dbReference type="PROSITE-ProRule" id="PRU01248"/>
    </source>
</evidence>
<gene>
    <name evidence="6" type="ORF">C7H52_06380</name>
</gene>
<evidence type="ECO:0000256" key="2">
    <source>
        <dbReference type="ARBA" id="ARBA00023125"/>
    </source>
</evidence>
<evidence type="ECO:0000256" key="1">
    <source>
        <dbReference type="ARBA" id="ARBA00022908"/>
    </source>
</evidence>
<dbReference type="Proteomes" id="UP000238426">
    <property type="component" value="Unassembled WGS sequence"/>
</dbReference>
<evidence type="ECO:0000256" key="4">
    <source>
        <dbReference type="SAM" id="MobiDB-lite"/>
    </source>
</evidence>
<proteinExistence type="predicted"/>
<dbReference type="AlphaFoldDB" id="A0A2T1NET0"/>
<feature type="domain" description="Core-binding (CB)" evidence="5">
    <location>
        <begin position="32"/>
        <end position="120"/>
    </location>
</feature>
<feature type="region of interest" description="Disordered" evidence="4">
    <location>
        <begin position="1"/>
        <end position="27"/>
    </location>
</feature>
<keyword evidence="7" id="KW-1185">Reference proteome</keyword>
<evidence type="ECO:0000313" key="7">
    <source>
        <dbReference type="Proteomes" id="UP000238426"/>
    </source>
</evidence>
<organism evidence="6 7">
    <name type="scientific">Aurantibacter aestuarii</name>
    <dbReference type="NCBI Taxonomy" id="1266046"/>
    <lineage>
        <taxon>Bacteria</taxon>
        <taxon>Pseudomonadati</taxon>
        <taxon>Bacteroidota</taxon>
        <taxon>Flavobacteriia</taxon>
        <taxon>Flavobacteriales</taxon>
        <taxon>Flavobacteriaceae</taxon>
        <taxon>Aurantibacter</taxon>
    </lineage>
</organism>
<comment type="caution">
    <text evidence="6">The sequence shown here is derived from an EMBL/GenBank/DDBJ whole genome shotgun (WGS) entry which is preliminary data.</text>
</comment>
<feature type="compositionally biased region" description="Low complexity" evidence="4">
    <location>
        <begin position="7"/>
        <end position="27"/>
    </location>
</feature>
<dbReference type="Pfam" id="PF13495">
    <property type="entry name" value="Phage_int_SAM_4"/>
    <property type="match status" value="1"/>
</dbReference>
<keyword evidence="1" id="KW-0229">DNA integration</keyword>
<dbReference type="Gene3D" id="1.10.150.130">
    <property type="match status" value="1"/>
</dbReference>
<dbReference type="OrthoDB" id="9806835at2"/>